<accession>A0A9Q1KJ02</accession>
<gene>
    <name evidence="2" type="ORF">Cgig2_029629</name>
</gene>
<reference evidence="2" key="1">
    <citation type="submission" date="2022-04" db="EMBL/GenBank/DDBJ databases">
        <title>Carnegiea gigantea Genome sequencing and assembly v2.</title>
        <authorList>
            <person name="Copetti D."/>
            <person name="Sanderson M.J."/>
            <person name="Burquez A."/>
            <person name="Wojciechowski M.F."/>
        </authorList>
    </citation>
    <scope>NUCLEOTIDE SEQUENCE</scope>
    <source>
        <strain evidence="2">SGP5-SGP5p</strain>
        <tissue evidence="2">Aerial part</tissue>
    </source>
</reference>
<keyword evidence="3" id="KW-1185">Reference proteome</keyword>
<dbReference type="Proteomes" id="UP001153076">
    <property type="component" value="Unassembled WGS sequence"/>
</dbReference>
<protein>
    <submittedName>
        <fullName evidence="2">Uncharacterized protein</fullName>
    </submittedName>
</protein>
<sequence length="264" mass="29025">MGPSLGSARSMQERIELLARTRSMQSSTDAVASASFVGYSTAIWVGERWALGPTRLMIPITSSSIIALRTINRDELVAMDKAKEHNSSFSIILGKMRKLPLYKLDSLENSTLTIKKGGKEVEEKREPSHTHQSTRGGVARVYDAAPTKVVFAIFFLLKPSLPPIYATLERKPRESPSLEAREPTRLHLSGALGAWLVSPDSVSADLHDGGIGSHHVDMDRGSWAPFSSSAATVCIIWVSRGTVAMKNHRWKKVEGKNSERLLFS</sequence>
<evidence type="ECO:0000256" key="1">
    <source>
        <dbReference type="SAM" id="MobiDB-lite"/>
    </source>
</evidence>
<feature type="region of interest" description="Disordered" evidence="1">
    <location>
        <begin position="118"/>
        <end position="137"/>
    </location>
</feature>
<feature type="compositionally biased region" description="Basic and acidic residues" evidence="1">
    <location>
        <begin position="118"/>
        <end position="129"/>
    </location>
</feature>
<name>A0A9Q1KJ02_9CARY</name>
<proteinExistence type="predicted"/>
<comment type="caution">
    <text evidence="2">The sequence shown here is derived from an EMBL/GenBank/DDBJ whole genome shotgun (WGS) entry which is preliminary data.</text>
</comment>
<dbReference type="EMBL" id="JAKOGI010000113">
    <property type="protein sequence ID" value="KAJ8443724.1"/>
    <property type="molecule type" value="Genomic_DNA"/>
</dbReference>
<evidence type="ECO:0000313" key="3">
    <source>
        <dbReference type="Proteomes" id="UP001153076"/>
    </source>
</evidence>
<dbReference type="AlphaFoldDB" id="A0A9Q1KJ02"/>
<organism evidence="2 3">
    <name type="scientific">Carnegiea gigantea</name>
    <dbReference type="NCBI Taxonomy" id="171969"/>
    <lineage>
        <taxon>Eukaryota</taxon>
        <taxon>Viridiplantae</taxon>
        <taxon>Streptophyta</taxon>
        <taxon>Embryophyta</taxon>
        <taxon>Tracheophyta</taxon>
        <taxon>Spermatophyta</taxon>
        <taxon>Magnoliopsida</taxon>
        <taxon>eudicotyledons</taxon>
        <taxon>Gunneridae</taxon>
        <taxon>Pentapetalae</taxon>
        <taxon>Caryophyllales</taxon>
        <taxon>Cactineae</taxon>
        <taxon>Cactaceae</taxon>
        <taxon>Cactoideae</taxon>
        <taxon>Echinocereeae</taxon>
        <taxon>Carnegiea</taxon>
    </lineage>
</organism>
<evidence type="ECO:0000313" key="2">
    <source>
        <dbReference type="EMBL" id="KAJ8443724.1"/>
    </source>
</evidence>